<dbReference type="EMBL" id="JAGMUU010000016">
    <property type="protein sequence ID" value="KAH7137071.1"/>
    <property type="molecule type" value="Genomic_DNA"/>
</dbReference>
<gene>
    <name evidence="8" type="ORF">B0J13DRAFT_83733</name>
</gene>
<evidence type="ECO:0000256" key="6">
    <source>
        <dbReference type="SAM" id="MobiDB-lite"/>
    </source>
</evidence>
<keyword evidence="3" id="KW-0805">Transcription regulation</keyword>
<comment type="subcellular location">
    <subcellularLocation>
        <location evidence="1">Nucleus</location>
    </subcellularLocation>
</comment>
<evidence type="ECO:0000256" key="1">
    <source>
        <dbReference type="ARBA" id="ARBA00004123"/>
    </source>
</evidence>
<evidence type="ECO:0000313" key="9">
    <source>
        <dbReference type="Proteomes" id="UP000717696"/>
    </source>
</evidence>
<protein>
    <submittedName>
        <fullName evidence="8">Fungal-specific transcription factor domain-containing protein</fullName>
    </submittedName>
</protein>
<feature type="domain" description="Xylanolytic transcriptional activator regulatory" evidence="7">
    <location>
        <begin position="25"/>
        <end position="100"/>
    </location>
</feature>
<evidence type="ECO:0000256" key="3">
    <source>
        <dbReference type="ARBA" id="ARBA00023015"/>
    </source>
</evidence>
<feature type="compositionally biased region" description="Polar residues" evidence="6">
    <location>
        <begin position="427"/>
        <end position="444"/>
    </location>
</feature>
<dbReference type="CDD" id="cd12148">
    <property type="entry name" value="fungal_TF_MHR"/>
    <property type="match status" value="1"/>
</dbReference>
<comment type="caution">
    <text evidence="8">The sequence shown here is derived from an EMBL/GenBank/DDBJ whole genome shotgun (WGS) entry which is preliminary data.</text>
</comment>
<dbReference type="GO" id="GO:0003677">
    <property type="term" value="F:DNA binding"/>
    <property type="evidence" value="ECO:0007669"/>
    <property type="project" value="InterPro"/>
</dbReference>
<evidence type="ECO:0000256" key="4">
    <source>
        <dbReference type="ARBA" id="ARBA00023163"/>
    </source>
</evidence>
<feature type="region of interest" description="Disordered" evidence="6">
    <location>
        <begin position="416"/>
        <end position="444"/>
    </location>
</feature>
<dbReference type="InterPro" id="IPR007219">
    <property type="entry name" value="XnlR_reg_dom"/>
</dbReference>
<dbReference type="GO" id="GO:0000981">
    <property type="term" value="F:DNA-binding transcription factor activity, RNA polymerase II-specific"/>
    <property type="evidence" value="ECO:0007669"/>
    <property type="project" value="InterPro"/>
</dbReference>
<dbReference type="Pfam" id="PF04082">
    <property type="entry name" value="Fungal_trans"/>
    <property type="match status" value="1"/>
</dbReference>
<dbReference type="SMART" id="SM00906">
    <property type="entry name" value="Fungal_trans"/>
    <property type="match status" value="1"/>
</dbReference>
<sequence>MTTDTVAAALVLARHEINNGNFGSTWMLSSVATRAALALGLNTQGRVGEGSLSFREQETRRRLFWSCYCLDRMMSTGRPELVVLRAEHITLQLPCEEHQYSYDIPCWTPIKNLEEWMPSDGQLQAQVDIGLFGHYVQIMQMRYCMLKYVRNHPEQLEEVRPWDATSSFAQCVHKISMWKQSLLPQFQLLPDTIHARQSQDQLLPLIMLHVWYEQCMSDLYRIVMPGFPETLPASMLLDAPAGWVQQHQSACVRHASNIAAILESVAAMVDVESFVFLDTSLPMCIFDSICVRLQGLFMPQFSSVGERVEECKASFVTLMGYVERMARYFQQAQWLLEETRNVLFRHGISIHGMSEPNSSNTSSNLPDTNVGSHPWHKRIQHLKDNSKSYNWISQQINPGPGQKQTNSLMMIVPSATNQGPAHADVNLSKTSVHDNSPYETSQSTNLDSLEHRPMEYQNGPTLPPHGWGEAVIIPNLSSFVGIGGEWLANGVDISSDHGGFTG</sequence>
<dbReference type="GO" id="GO:0006351">
    <property type="term" value="P:DNA-templated transcription"/>
    <property type="evidence" value="ECO:0007669"/>
    <property type="project" value="InterPro"/>
</dbReference>
<proteinExistence type="predicted"/>
<evidence type="ECO:0000313" key="8">
    <source>
        <dbReference type="EMBL" id="KAH7137071.1"/>
    </source>
</evidence>
<dbReference type="GO" id="GO:0008270">
    <property type="term" value="F:zinc ion binding"/>
    <property type="evidence" value="ECO:0007669"/>
    <property type="project" value="InterPro"/>
</dbReference>
<dbReference type="OrthoDB" id="5055047at2759"/>
<keyword evidence="9" id="KW-1185">Reference proteome</keyword>
<evidence type="ECO:0000256" key="5">
    <source>
        <dbReference type="ARBA" id="ARBA00023242"/>
    </source>
</evidence>
<dbReference type="GO" id="GO:0005634">
    <property type="term" value="C:nucleus"/>
    <property type="evidence" value="ECO:0007669"/>
    <property type="project" value="UniProtKB-SubCell"/>
</dbReference>
<dbReference type="PANTHER" id="PTHR47338">
    <property type="entry name" value="ZN(II)2CYS6 TRANSCRIPTION FACTOR (EUROFUNG)-RELATED"/>
    <property type="match status" value="1"/>
</dbReference>
<evidence type="ECO:0000259" key="7">
    <source>
        <dbReference type="SMART" id="SM00906"/>
    </source>
</evidence>
<evidence type="ECO:0000256" key="2">
    <source>
        <dbReference type="ARBA" id="ARBA00022723"/>
    </source>
</evidence>
<keyword evidence="2" id="KW-0479">Metal-binding</keyword>
<dbReference type="PANTHER" id="PTHR47338:SF7">
    <property type="entry name" value="ZN(II)2CYS6 TRANSCRIPTION FACTOR (EUROFUNG)"/>
    <property type="match status" value="1"/>
</dbReference>
<organism evidence="8 9">
    <name type="scientific">Dactylonectria estremocensis</name>
    <dbReference type="NCBI Taxonomy" id="1079267"/>
    <lineage>
        <taxon>Eukaryota</taxon>
        <taxon>Fungi</taxon>
        <taxon>Dikarya</taxon>
        <taxon>Ascomycota</taxon>
        <taxon>Pezizomycotina</taxon>
        <taxon>Sordariomycetes</taxon>
        <taxon>Hypocreomycetidae</taxon>
        <taxon>Hypocreales</taxon>
        <taxon>Nectriaceae</taxon>
        <taxon>Dactylonectria</taxon>
    </lineage>
</organism>
<reference evidence="8" key="1">
    <citation type="journal article" date="2021" name="Nat. Commun.">
        <title>Genetic determinants of endophytism in the Arabidopsis root mycobiome.</title>
        <authorList>
            <person name="Mesny F."/>
            <person name="Miyauchi S."/>
            <person name="Thiergart T."/>
            <person name="Pickel B."/>
            <person name="Atanasova L."/>
            <person name="Karlsson M."/>
            <person name="Huettel B."/>
            <person name="Barry K.W."/>
            <person name="Haridas S."/>
            <person name="Chen C."/>
            <person name="Bauer D."/>
            <person name="Andreopoulos W."/>
            <person name="Pangilinan J."/>
            <person name="LaButti K."/>
            <person name="Riley R."/>
            <person name="Lipzen A."/>
            <person name="Clum A."/>
            <person name="Drula E."/>
            <person name="Henrissat B."/>
            <person name="Kohler A."/>
            <person name="Grigoriev I.V."/>
            <person name="Martin F.M."/>
            <person name="Hacquard S."/>
        </authorList>
    </citation>
    <scope>NUCLEOTIDE SEQUENCE</scope>
    <source>
        <strain evidence="8">MPI-CAGE-AT-0021</strain>
    </source>
</reference>
<keyword evidence="5" id="KW-0539">Nucleus</keyword>
<dbReference type="InterPro" id="IPR050815">
    <property type="entry name" value="TF_fung"/>
</dbReference>
<dbReference type="Proteomes" id="UP000717696">
    <property type="component" value="Unassembled WGS sequence"/>
</dbReference>
<dbReference type="AlphaFoldDB" id="A0A9P9IYP2"/>
<accession>A0A9P9IYP2</accession>
<name>A0A9P9IYP2_9HYPO</name>
<keyword evidence="4" id="KW-0804">Transcription</keyword>